<dbReference type="STRING" id="103827.A0A0N5D5H8"/>
<dbReference type="Proteomes" id="UP000276776">
    <property type="component" value="Unassembled WGS sequence"/>
</dbReference>
<dbReference type="WBParaSite" id="TCLT_0000826001-mRNA-1">
    <property type="protein sequence ID" value="TCLT_0000826001-mRNA-1"/>
    <property type="gene ID" value="TCLT_0000826001"/>
</dbReference>
<dbReference type="GO" id="GO:0008270">
    <property type="term" value="F:zinc ion binding"/>
    <property type="evidence" value="ECO:0007669"/>
    <property type="project" value="UniProtKB-KW"/>
</dbReference>
<dbReference type="PROSITE" id="PS01359">
    <property type="entry name" value="ZF_PHD_1"/>
    <property type="match status" value="1"/>
</dbReference>
<feature type="region of interest" description="Disordered" evidence="5">
    <location>
        <begin position="1"/>
        <end position="39"/>
    </location>
</feature>
<feature type="compositionally biased region" description="Basic and acidic residues" evidence="5">
    <location>
        <begin position="122"/>
        <end position="136"/>
    </location>
</feature>
<dbReference type="InterPro" id="IPR011011">
    <property type="entry name" value="Znf_FYVE_PHD"/>
</dbReference>
<dbReference type="EMBL" id="UYYF01004604">
    <property type="protein sequence ID" value="VDN05787.1"/>
    <property type="molecule type" value="Genomic_DNA"/>
</dbReference>
<evidence type="ECO:0000256" key="3">
    <source>
        <dbReference type="ARBA" id="ARBA00022833"/>
    </source>
</evidence>
<dbReference type="InterPro" id="IPR001965">
    <property type="entry name" value="Znf_PHD"/>
</dbReference>
<dbReference type="SUPFAM" id="SSF57903">
    <property type="entry name" value="FYVE/PHD zinc finger"/>
    <property type="match status" value="1"/>
</dbReference>
<proteinExistence type="predicted"/>
<keyword evidence="3" id="KW-0862">Zinc</keyword>
<dbReference type="OrthoDB" id="5846437at2759"/>
<feature type="compositionally biased region" description="Basic and acidic residues" evidence="5">
    <location>
        <begin position="248"/>
        <end position="261"/>
    </location>
</feature>
<feature type="compositionally biased region" description="Basic and acidic residues" evidence="5">
    <location>
        <begin position="15"/>
        <end position="28"/>
    </location>
</feature>
<keyword evidence="1" id="KW-0479">Metal-binding</keyword>
<feature type="domain" description="Phorbol-ester/DAG-type" evidence="7">
    <location>
        <begin position="166"/>
        <end position="216"/>
    </location>
</feature>
<dbReference type="PROSITE" id="PS50016">
    <property type="entry name" value="ZF_PHD_2"/>
    <property type="match status" value="1"/>
</dbReference>
<keyword evidence="9" id="KW-1185">Reference proteome</keyword>
<evidence type="ECO:0000313" key="10">
    <source>
        <dbReference type="WBParaSite" id="TCLT_0000826001-mRNA-1"/>
    </source>
</evidence>
<sequence length="318" mass="35726">MNSVSKSSKSAVTVAEKRRKDRDKERNKLSSKRKLPSDAKSRFGKEFISKLCELFQSTEPSSCERLRQMHNELLAYYKEHDLNVMWISDDETDGKEIKAPLSKKTHQDITKGDIRPVNVSRSKTEAKEKAKPKTENKSSPIITTPIPAPQLFSQFELSDDSDDNTSQRLNGSSVKNYKLCDICSSALNISNNTILECEECGKTVHQKCARPEITAAQVKDPRFLFVCDDCKDREDEKMGTSHSKSTSFRKDDKVMSKSSEEKLQPFKSESDILTTFSNFAAKKAKKCASLGTSSTPVSQSSGVIINKMLPTFSLKDKR</sequence>
<keyword evidence="2 4" id="KW-0863">Zinc-finger</keyword>
<dbReference type="Pfam" id="PF00628">
    <property type="entry name" value="PHD"/>
    <property type="match status" value="1"/>
</dbReference>
<dbReference type="InterPro" id="IPR019786">
    <property type="entry name" value="Zinc_finger_PHD-type_CS"/>
</dbReference>
<evidence type="ECO:0000259" key="7">
    <source>
        <dbReference type="PROSITE" id="PS50081"/>
    </source>
</evidence>
<dbReference type="Gene3D" id="3.30.40.10">
    <property type="entry name" value="Zinc/RING finger domain, C3HC4 (zinc finger)"/>
    <property type="match status" value="1"/>
</dbReference>
<dbReference type="InterPro" id="IPR002219">
    <property type="entry name" value="PKC_DAG/PE"/>
</dbReference>
<feature type="compositionally biased region" description="Low complexity" evidence="5">
    <location>
        <begin position="1"/>
        <end position="14"/>
    </location>
</feature>
<dbReference type="PROSITE" id="PS50081">
    <property type="entry name" value="ZF_DAG_PE_2"/>
    <property type="match status" value="1"/>
</dbReference>
<gene>
    <name evidence="8" type="ORF">TCLT_LOCUS8249</name>
</gene>
<dbReference type="SMART" id="SM00249">
    <property type="entry name" value="PHD"/>
    <property type="match status" value="1"/>
</dbReference>
<evidence type="ECO:0000313" key="8">
    <source>
        <dbReference type="EMBL" id="VDN05787.1"/>
    </source>
</evidence>
<feature type="region of interest" description="Disordered" evidence="5">
    <location>
        <begin position="234"/>
        <end position="261"/>
    </location>
</feature>
<evidence type="ECO:0000259" key="6">
    <source>
        <dbReference type="PROSITE" id="PS50016"/>
    </source>
</evidence>
<reference evidence="8 9" key="2">
    <citation type="submission" date="2018-11" db="EMBL/GenBank/DDBJ databases">
        <authorList>
            <consortium name="Pathogen Informatics"/>
        </authorList>
    </citation>
    <scope>NUCLEOTIDE SEQUENCE [LARGE SCALE GENOMIC DNA]</scope>
</reference>
<evidence type="ECO:0000256" key="5">
    <source>
        <dbReference type="SAM" id="MobiDB-lite"/>
    </source>
</evidence>
<dbReference type="InterPro" id="IPR019787">
    <property type="entry name" value="Znf_PHD-finger"/>
</dbReference>
<evidence type="ECO:0000256" key="4">
    <source>
        <dbReference type="PROSITE-ProRule" id="PRU00146"/>
    </source>
</evidence>
<organism evidence="10">
    <name type="scientific">Thelazia callipaeda</name>
    <name type="common">Oriental eyeworm</name>
    <name type="synonym">Parasitic nematode</name>
    <dbReference type="NCBI Taxonomy" id="103827"/>
    <lineage>
        <taxon>Eukaryota</taxon>
        <taxon>Metazoa</taxon>
        <taxon>Ecdysozoa</taxon>
        <taxon>Nematoda</taxon>
        <taxon>Chromadorea</taxon>
        <taxon>Rhabditida</taxon>
        <taxon>Spirurina</taxon>
        <taxon>Spiruromorpha</taxon>
        <taxon>Thelazioidea</taxon>
        <taxon>Thelaziidae</taxon>
        <taxon>Thelazia</taxon>
    </lineage>
</organism>
<accession>A0A0N5D5H8</accession>
<dbReference type="InterPro" id="IPR013083">
    <property type="entry name" value="Znf_RING/FYVE/PHD"/>
</dbReference>
<name>A0A0N5D5H8_THECL</name>
<feature type="region of interest" description="Disordered" evidence="5">
    <location>
        <begin position="100"/>
        <end position="146"/>
    </location>
</feature>
<evidence type="ECO:0000256" key="1">
    <source>
        <dbReference type="ARBA" id="ARBA00022723"/>
    </source>
</evidence>
<feature type="domain" description="PHD-type" evidence="6">
    <location>
        <begin position="177"/>
        <end position="233"/>
    </location>
</feature>
<evidence type="ECO:0000313" key="9">
    <source>
        <dbReference type="Proteomes" id="UP000276776"/>
    </source>
</evidence>
<feature type="compositionally biased region" description="Basic and acidic residues" evidence="5">
    <location>
        <begin position="105"/>
        <end position="114"/>
    </location>
</feature>
<dbReference type="OMA" id="HQKCARP"/>
<dbReference type="AlphaFoldDB" id="A0A0N5D5H8"/>
<evidence type="ECO:0000256" key="2">
    <source>
        <dbReference type="ARBA" id="ARBA00022771"/>
    </source>
</evidence>
<reference evidence="10" key="1">
    <citation type="submission" date="2017-02" db="UniProtKB">
        <authorList>
            <consortium name="WormBaseParasite"/>
        </authorList>
    </citation>
    <scope>IDENTIFICATION</scope>
</reference>
<protein>
    <submittedName>
        <fullName evidence="10">PHD-type domain-containing protein</fullName>
    </submittedName>
</protein>